<dbReference type="AlphaFoldDB" id="A0A4S2N0H4"/>
<organism evidence="2 3">
    <name type="scientific">Ascodesmis nigricans</name>
    <dbReference type="NCBI Taxonomy" id="341454"/>
    <lineage>
        <taxon>Eukaryota</taxon>
        <taxon>Fungi</taxon>
        <taxon>Dikarya</taxon>
        <taxon>Ascomycota</taxon>
        <taxon>Pezizomycotina</taxon>
        <taxon>Pezizomycetes</taxon>
        <taxon>Pezizales</taxon>
        <taxon>Ascodesmidaceae</taxon>
        <taxon>Ascodesmis</taxon>
    </lineage>
</organism>
<keyword evidence="1" id="KW-0472">Membrane</keyword>
<keyword evidence="3" id="KW-1185">Reference proteome</keyword>
<gene>
    <name evidence="2" type="ORF">EX30DRAFT_188018</name>
</gene>
<feature type="transmembrane region" description="Helical" evidence="1">
    <location>
        <begin position="82"/>
        <end position="101"/>
    </location>
</feature>
<evidence type="ECO:0000313" key="3">
    <source>
        <dbReference type="Proteomes" id="UP000298138"/>
    </source>
</evidence>
<accession>A0A4S2N0H4</accession>
<keyword evidence="1" id="KW-1133">Transmembrane helix</keyword>
<protein>
    <submittedName>
        <fullName evidence="2">Uncharacterized protein</fullName>
    </submittedName>
</protein>
<proteinExistence type="predicted"/>
<keyword evidence="1" id="KW-0812">Transmembrane</keyword>
<dbReference type="EMBL" id="ML220115">
    <property type="protein sequence ID" value="TGZ82507.1"/>
    <property type="molecule type" value="Genomic_DNA"/>
</dbReference>
<evidence type="ECO:0000313" key="2">
    <source>
        <dbReference type="EMBL" id="TGZ82507.1"/>
    </source>
</evidence>
<sequence length="220" mass="24132">MVYNGSLLQVFSQLFHHLARTTYYTLSTDVSSFHDIGSLVTETVICIPGQYAIRGTRGQGFVAPPSSTTWATRGDDSTTPPAYVLALLFFTCSLVGCLAIFQARIGPINKNTNDVEDAFTTCTCTPQPTAIQQSIDPCDTHTSLVRTTEQLQVDYAPTAPKDYENPNYLKPYVLYIVYARLVLYAFLANSQHIPASDLATAGKVFLPVQDLHLGRAGRDV</sequence>
<reference evidence="2 3" key="1">
    <citation type="submission" date="2019-04" db="EMBL/GenBank/DDBJ databases">
        <title>Comparative genomics and transcriptomics to analyze fruiting body development in filamentous ascomycetes.</title>
        <authorList>
            <consortium name="DOE Joint Genome Institute"/>
            <person name="Lutkenhaus R."/>
            <person name="Traeger S."/>
            <person name="Breuer J."/>
            <person name="Kuo A."/>
            <person name="Lipzen A."/>
            <person name="Pangilinan J."/>
            <person name="Dilworth D."/>
            <person name="Sandor L."/>
            <person name="Poggeler S."/>
            <person name="Barry K."/>
            <person name="Grigoriev I.V."/>
            <person name="Nowrousian M."/>
        </authorList>
    </citation>
    <scope>NUCLEOTIDE SEQUENCE [LARGE SCALE GENOMIC DNA]</scope>
    <source>
        <strain evidence="2 3">CBS 389.68</strain>
    </source>
</reference>
<dbReference type="InParanoid" id="A0A4S2N0H4"/>
<dbReference type="Proteomes" id="UP000298138">
    <property type="component" value="Unassembled WGS sequence"/>
</dbReference>
<evidence type="ECO:0000256" key="1">
    <source>
        <dbReference type="SAM" id="Phobius"/>
    </source>
</evidence>
<name>A0A4S2N0H4_9PEZI</name>